<accession>A0A445K1D6</accession>
<name>A0A445K1D6_GLYSO</name>
<proteinExistence type="predicted"/>
<comment type="caution">
    <text evidence="1">The sequence shown here is derived from an EMBL/GenBank/DDBJ whole genome shotgun (WGS) entry which is preliminary data.</text>
</comment>
<keyword evidence="2" id="KW-1185">Reference proteome</keyword>
<sequence length="93" mass="11008">MVLQAKSAVSNSLWDAKVDTFKRWDCLEKRVVLRGLVVQHLLSNGLIKKSSSLVTLFSKSDKVFLQKYVRCFWDRELTSMWLLWFNLWMLILV</sequence>
<organism evidence="1 2">
    <name type="scientific">Glycine soja</name>
    <name type="common">Wild soybean</name>
    <dbReference type="NCBI Taxonomy" id="3848"/>
    <lineage>
        <taxon>Eukaryota</taxon>
        <taxon>Viridiplantae</taxon>
        <taxon>Streptophyta</taxon>
        <taxon>Embryophyta</taxon>
        <taxon>Tracheophyta</taxon>
        <taxon>Spermatophyta</taxon>
        <taxon>Magnoliopsida</taxon>
        <taxon>eudicotyledons</taxon>
        <taxon>Gunneridae</taxon>
        <taxon>Pentapetalae</taxon>
        <taxon>rosids</taxon>
        <taxon>fabids</taxon>
        <taxon>Fabales</taxon>
        <taxon>Fabaceae</taxon>
        <taxon>Papilionoideae</taxon>
        <taxon>50 kb inversion clade</taxon>
        <taxon>NPAAA clade</taxon>
        <taxon>indigoferoid/millettioid clade</taxon>
        <taxon>Phaseoleae</taxon>
        <taxon>Glycine</taxon>
        <taxon>Glycine subgen. Soja</taxon>
    </lineage>
</organism>
<dbReference type="Proteomes" id="UP000289340">
    <property type="component" value="Chromosome 7"/>
</dbReference>
<protein>
    <submittedName>
        <fullName evidence="1">Uncharacterized protein</fullName>
    </submittedName>
</protein>
<evidence type="ECO:0000313" key="2">
    <source>
        <dbReference type="Proteomes" id="UP000289340"/>
    </source>
</evidence>
<dbReference type="AlphaFoldDB" id="A0A445K1D6"/>
<dbReference type="EMBL" id="QZWG01000007">
    <property type="protein sequence ID" value="RZC04539.1"/>
    <property type="molecule type" value="Genomic_DNA"/>
</dbReference>
<reference evidence="1 2" key="1">
    <citation type="submission" date="2018-09" db="EMBL/GenBank/DDBJ databases">
        <title>A high-quality reference genome of wild soybean provides a powerful tool to mine soybean genomes.</title>
        <authorList>
            <person name="Xie M."/>
            <person name="Chung C.Y.L."/>
            <person name="Li M.-W."/>
            <person name="Wong F.-L."/>
            <person name="Chan T.-F."/>
            <person name="Lam H.-M."/>
        </authorList>
    </citation>
    <scope>NUCLEOTIDE SEQUENCE [LARGE SCALE GENOMIC DNA]</scope>
    <source>
        <strain evidence="2">cv. W05</strain>
        <tissue evidence="1">Hypocotyl of etiolated seedlings</tissue>
    </source>
</reference>
<evidence type="ECO:0000313" key="1">
    <source>
        <dbReference type="EMBL" id="RZC04539.1"/>
    </source>
</evidence>
<gene>
    <name evidence="1" type="ORF">D0Y65_018919</name>
</gene>